<accession>A0A4R3HZE6</accession>
<evidence type="ECO:0000313" key="5">
    <source>
        <dbReference type="Proteomes" id="UP000295793"/>
    </source>
</evidence>
<gene>
    <name evidence="4" type="ORF">BCF53_11957</name>
</gene>
<feature type="binding site" evidence="3">
    <location>
        <position position="103"/>
    </location>
    <ligand>
        <name>a divalent metal cation</name>
        <dbReference type="ChEBI" id="CHEBI:60240"/>
        <label>1</label>
    </ligand>
</feature>
<dbReference type="AlphaFoldDB" id="A0A4R3HZE6"/>
<evidence type="ECO:0000313" key="4">
    <source>
        <dbReference type="EMBL" id="TCS37635.1"/>
    </source>
</evidence>
<dbReference type="PANTHER" id="PTHR13799">
    <property type="entry name" value="NGG1 INTERACTING FACTOR 3"/>
    <property type="match status" value="1"/>
</dbReference>
<dbReference type="RefSeq" id="WP_132703373.1">
    <property type="nucleotide sequence ID" value="NZ_SLZR01000019.1"/>
</dbReference>
<dbReference type="EMBL" id="SLZR01000019">
    <property type="protein sequence ID" value="TCS37635.1"/>
    <property type="molecule type" value="Genomic_DNA"/>
</dbReference>
<keyword evidence="5" id="KW-1185">Reference proteome</keyword>
<dbReference type="Proteomes" id="UP000295793">
    <property type="component" value="Unassembled WGS sequence"/>
</dbReference>
<comment type="similarity">
    <text evidence="1">Belongs to the GTP cyclohydrolase I type 2/NIF3 family.</text>
</comment>
<dbReference type="PANTHER" id="PTHR13799:SF14">
    <property type="entry name" value="GTP CYCLOHYDROLASE 1 TYPE 2 HOMOLOG"/>
    <property type="match status" value="1"/>
</dbReference>
<reference evidence="4 5" key="1">
    <citation type="submission" date="2019-03" db="EMBL/GenBank/DDBJ databases">
        <title>Genomic Encyclopedia of Archaeal and Bacterial Type Strains, Phase II (KMG-II): from individual species to whole genera.</title>
        <authorList>
            <person name="Goeker M."/>
        </authorList>
    </citation>
    <scope>NUCLEOTIDE SEQUENCE [LARGE SCALE GENOMIC DNA]</scope>
    <source>
        <strain evidence="4 5">DSM 15388</strain>
    </source>
</reference>
<dbReference type="GO" id="GO:0005737">
    <property type="term" value="C:cytoplasm"/>
    <property type="evidence" value="ECO:0007669"/>
    <property type="project" value="TreeGrafter"/>
</dbReference>
<evidence type="ECO:0000256" key="3">
    <source>
        <dbReference type="PIRSR" id="PIRSR602678-1"/>
    </source>
</evidence>
<dbReference type="OrthoDB" id="9800881at2"/>
<dbReference type="NCBIfam" id="TIGR00486">
    <property type="entry name" value="YbgI_SA1388"/>
    <property type="match status" value="1"/>
</dbReference>
<feature type="binding site" evidence="3">
    <location>
        <position position="217"/>
    </location>
    <ligand>
        <name>a divalent metal cation</name>
        <dbReference type="ChEBI" id="CHEBI:60240"/>
        <label>1</label>
    </ligand>
</feature>
<keyword evidence="2 3" id="KW-0479">Metal-binding</keyword>
<dbReference type="Pfam" id="PF01784">
    <property type="entry name" value="DUF34_NIF3"/>
    <property type="match status" value="1"/>
</dbReference>
<proteinExistence type="inferred from homology"/>
<dbReference type="GO" id="GO:0046872">
    <property type="term" value="F:metal ion binding"/>
    <property type="evidence" value="ECO:0007669"/>
    <property type="project" value="UniProtKB-KW"/>
</dbReference>
<dbReference type="SUPFAM" id="SSF102705">
    <property type="entry name" value="NIF3 (NGG1p interacting factor 3)-like"/>
    <property type="match status" value="1"/>
</dbReference>
<dbReference type="InterPro" id="IPR002678">
    <property type="entry name" value="DUF34/NIF3"/>
</dbReference>
<evidence type="ECO:0000256" key="1">
    <source>
        <dbReference type="ARBA" id="ARBA00006964"/>
    </source>
</evidence>
<dbReference type="InterPro" id="IPR036069">
    <property type="entry name" value="DUF34/NIF3_sf"/>
</dbReference>
<evidence type="ECO:0000256" key="2">
    <source>
        <dbReference type="ARBA" id="ARBA00022723"/>
    </source>
</evidence>
<feature type="binding site" evidence="3">
    <location>
        <position position="221"/>
    </location>
    <ligand>
        <name>a divalent metal cation</name>
        <dbReference type="ChEBI" id="CHEBI:60240"/>
        <label>1</label>
    </ligand>
</feature>
<name>A0A4R3HZE6_9GAMM</name>
<sequence length="249" mass="27494">MVISRTELANYLSSFLKVDMYKDYCPNGLQVEGSMEIERIVTGVTASQRLIEEAIAHNAQAILVHHGYFWKGESPVVTGIKRTRIATLLEHNINLFGYHLPLDGHDELGNNVLLARQMGWTVSGTLADTIGLTGRVDGNETGFSLKRKLSETLDFDVLHIGEEQDDIETIAWCTGGAQDYLEQAIDAGVDAFVSGEISERTVHLAEESGVHYFCAGHHATERYGIQALGEHLAKRFGIDVQFIDLPIPV</sequence>
<feature type="binding site" evidence="3">
    <location>
        <position position="65"/>
    </location>
    <ligand>
        <name>a divalent metal cation</name>
        <dbReference type="ChEBI" id="CHEBI:60240"/>
        <label>1</label>
    </ligand>
</feature>
<dbReference type="Gene3D" id="3.40.1390.30">
    <property type="entry name" value="NIF3 (NGG1p interacting factor 3)-like"/>
    <property type="match status" value="2"/>
</dbReference>
<protein>
    <submittedName>
        <fullName evidence="4">Dinuclear metal center YbgI/SA1388 family protein</fullName>
    </submittedName>
</protein>
<feature type="binding site" evidence="3">
    <location>
        <position position="66"/>
    </location>
    <ligand>
        <name>a divalent metal cation</name>
        <dbReference type="ChEBI" id="CHEBI:60240"/>
        <label>1</label>
    </ligand>
</feature>
<organism evidence="4 5">
    <name type="scientific">Reinekea marinisedimentorum</name>
    <dbReference type="NCBI Taxonomy" id="230495"/>
    <lineage>
        <taxon>Bacteria</taxon>
        <taxon>Pseudomonadati</taxon>
        <taxon>Pseudomonadota</taxon>
        <taxon>Gammaproteobacteria</taxon>
        <taxon>Oceanospirillales</taxon>
        <taxon>Saccharospirillaceae</taxon>
        <taxon>Reinekea</taxon>
    </lineage>
</organism>
<comment type="caution">
    <text evidence="4">The sequence shown here is derived from an EMBL/GenBank/DDBJ whole genome shotgun (WGS) entry which is preliminary data.</text>
</comment>